<dbReference type="InterPro" id="IPR045633">
    <property type="entry name" value="DUF6414"/>
</dbReference>
<reference evidence="2" key="1">
    <citation type="submission" date="2017-09" db="EMBL/GenBank/DDBJ databases">
        <authorList>
            <person name="Varghese N."/>
            <person name="Submissions S."/>
        </authorList>
    </citation>
    <scope>NUCLEOTIDE SEQUENCE [LARGE SCALE GENOMIC DNA]</scope>
    <source>
        <strain evidence="2">MSL47</strain>
    </source>
</reference>
<dbReference type="Proteomes" id="UP000219573">
    <property type="component" value="Unassembled WGS sequence"/>
</dbReference>
<dbReference type="OrthoDB" id="8114643at2"/>
<gene>
    <name evidence="1" type="ORF">SAMN06265827_1595</name>
</gene>
<protein>
    <submittedName>
        <fullName evidence="1">Uncharacterized protein</fullName>
    </submittedName>
</protein>
<accession>A0A285IJ91</accession>
<dbReference type="RefSeq" id="WP_097019678.1">
    <property type="nucleotide sequence ID" value="NZ_OBDZ01000059.1"/>
</dbReference>
<dbReference type="AlphaFoldDB" id="A0A285IJ91"/>
<dbReference type="Pfam" id="PF19952">
    <property type="entry name" value="DUF6414"/>
    <property type="match status" value="1"/>
</dbReference>
<evidence type="ECO:0000313" key="1">
    <source>
        <dbReference type="EMBL" id="SNY47827.1"/>
    </source>
</evidence>
<proteinExistence type="predicted"/>
<sequence length="297" mass="34260">MSISIRDFIYLDIERLKSIIAQVEEGLATTSSKENRNSQQGSASVEGGIFSFLKGIGGVNFLWENKNTETKSLHDNIYNKVENALIENELLIKISEYIKEEDLEKDTFRDLLLDNSFILATGKININDFTQMRMVLEKFNDIGDFIAKCTVADLPHNQRQKQLKKVRSNLKMDKWMQEGFKLFFDTFYKDRIVIKLNPFENYPDFRLVGNLNKEFLRDDISSIIYKYGTAPVSEWTIFGQIASIPPENRENIVSNVGGSDIEVALQQMFDVFREVEMMAQSVVYPEISITPIAIYRE</sequence>
<name>A0A285IJ91_9FIRM</name>
<keyword evidence="2" id="KW-1185">Reference proteome</keyword>
<organism evidence="1 2">
    <name type="scientific">Orenia metallireducens</name>
    <dbReference type="NCBI Taxonomy" id="1413210"/>
    <lineage>
        <taxon>Bacteria</taxon>
        <taxon>Bacillati</taxon>
        <taxon>Bacillota</taxon>
        <taxon>Clostridia</taxon>
        <taxon>Halanaerobiales</taxon>
        <taxon>Halobacteroidaceae</taxon>
        <taxon>Orenia</taxon>
    </lineage>
</organism>
<evidence type="ECO:0000313" key="2">
    <source>
        <dbReference type="Proteomes" id="UP000219573"/>
    </source>
</evidence>
<dbReference type="EMBL" id="OBDZ01000059">
    <property type="protein sequence ID" value="SNY47827.1"/>
    <property type="molecule type" value="Genomic_DNA"/>
</dbReference>